<evidence type="ECO:0000313" key="2">
    <source>
        <dbReference type="EMBL" id="KAJ1643699.1"/>
    </source>
</evidence>
<name>A0A9W7XI30_9FUNG</name>
<proteinExistence type="predicted"/>
<evidence type="ECO:0000313" key="3">
    <source>
        <dbReference type="Proteomes" id="UP001145021"/>
    </source>
</evidence>
<reference evidence="2" key="1">
    <citation type="submission" date="2022-07" db="EMBL/GenBank/DDBJ databases">
        <title>Phylogenomic reconstructions and comparative analyses of Kickxellomycotina fungi.</title>
        <authorList>
            <person name="Reynolds N.K."/>
            <person name="Stajich J.E."/>
            <person name="Barry K."/>
            <person name="Grigoriev I.V."/>
            <person name="Crous P."/>
            <person name="Smith M.E."/>
        </authorList>
    </citation>
    <scope>NUCLEOTIDE SEQUENCE</scope>
    <source>
        <strain evidence="2">NBRC 105413</strain>
    </source>
</reference>
<evidence type="ECO:0000256" key="1">
    <source>
        <dbReference type="SAM" id="Coils"/>
    </source>
</evidence>
<dbReference type="AlphaFoldDB" id="A0A9W7XI30"/>
<gene>
    <name evidence="2" type="ORF">LPJ64_004550</name>
</gene>
<feature type="coiled-coil region" evidence="1">
    <location>
        <begin position="715"/>
        <end position="801"/>
    </location>
</feature>
<sequence>MTDPLHVIVHCLVSDISLTAAFSDNPNIRASLRLFDFAYIDTLSTIDSHRRQKIKAQLRNQKPNTNVSMQIINGIVRTRVVEKLLSEDASAQRNALLADCLDHIEDPVILARIEEMTLNQLFAQIEAPHEEIDKGLCLLFQAMRIPPGPWLRNLINITSQGILRLDTDSSNAQLICLLASVLEHYGASALDLLASLDCLRQLARHVIKQLSQPYPPVAASALHLLTRLLLLPHSSYIPSKSSPLTIILGDSLRGKLFDQSHIARTMMLAADLCHNCTGQDPSELLVLESVAGTVACIALHGGREYQALFEITGLAPGIHRLVVLARENRRYLHPLLRILNHFLCNADKADSPLISALMMDTEIGGSGGSAIAEVFDIALSGIEDTLCTMPVFGPTDGNNRAWPRVSSDECGAGWLVSCNKEQRTQLTKFLANALGLTRENRMADNDFISCEELAAAIGRVFEMFIAMSSKAGDYADGALGTYYWVVRPVLEITRDLVSRSPVFAHKWAKWIEESGNLGCWAMDVCRSAVMDPQTLLGDAMCQDIVVMLSKEFESTDAAAAAAADLAGCTSRMGIEIESSPLSSTTTAGVTVGQSATDQQTTTTSAIEASKDTIKQKEQTLDPCDTIQAIVTKQWARVTKAQAALGLVNSFLPSDADSQIPTTHLKQILSKATNNLHALSLGSLQYLFMGHSAVVRQQQKHQQIILAMRSDHQEQCIQYEEYRKESESELQDLRLQVEQASGVFEQLHGLQNAMEQQKEIYNELVQEYRRSEKDAEEWKHECVETREMLERARRDIEGMREAGDRDLRGFQKYHEEASRTECSLRSTVGMLETALAEAVARLRVLEIQAMAERNATEELRAKNIFMASRLAEYSKIAESLHNLTKTSNKEN</sequence>
<organism evidence="2 3">
    <name type="scientific">Coemansia asiatica</name>
    <dbReference type="NCBI Taxonomy" id="1052880"/>
    <lineage>
        <taxon>Eukaryota</taxon>
        <taxon>Fungi</taxon>
        <taxon>Fungi incertae sedis</taxon>
        <taxon>Zoopagomycota</taxon>
        <taxon>Kickxellomycotina</taxon>
        <taxon>Kickxellomycetes</taxon>
        <taxon>Kickxellales</taxon>
        <taxon>Kickxellaceae</taxon>
        <taxon>Coemansia</taxon>
    </lineage>
</organism>
<protein>
    <submittedName>
        <fullName evidence="2">Uncharacterized protein</fullName>
    </submittedName>
</protein>
<dbReference type="Proteomes" id="UP001145021">
    <property type="component" value="Unassembled WGS sequence"/>
</dbReference>
<dbReference type="EMBL" id="JANBOH010000229">
    <property type="protein sequence ID" value="KAJ1643699.1"/>
    <property type="molecule type" value="Genomic_DNA"/>
</dbReference>
<comment type="caution">
    <text evidence="2">The sequence shown here is derived from an EMBL/GenBank/DDBJ whole genome shotgun (WGS) entry which is preliminary data.</text>
</comment>
<keyword evidence="3" id="KW-1185">Reference proteome</keyword>
<accession>A0A9W7XI30</accession>
<keyword evidence="1" id="KW-0175">Coiled coil</keyword>